<organism evidence="2">
    <name type="scientific">marine sediment metagenome</name>
    <dbReference type="NCBI Taxonomy" id="412755"/>
    <lineage>
        <taxon>unclassified sequences</taxon>
        <taxon>metagenomes</taxon>
        <taxon>ecological metagenomes</taxon>
    </lineage>
</organism>
<dbReference type="EMBL" id="LAZR01024350">
    <property type="protein sequence ID" value="KKL75443.1"/>
    <property type="molecule type" value="Genomic_DNA"/>
</dbReference>
<protein>
    <recommendedName>
        <fullName evidence="1">HNH nuclease domain-containing protein</fullName>
    </recommendedName>
</protein>
<name>A0A0F9EMV9_9ZZZZ</name>
<evidence type="ECO:0000313" key="2">
    <source>
        <dbReference type="EMBL" id="KKL75443.1"/>
    </source>
</evidence>
<accession>A0A0F9EMV9</accession>
<dbReference type="InterPro" id="IPR003615">
    <property type="entry name" value="HNH_nuc"/>
</dbReference>
<gene>
    <name evidence="2" type="ORF">LCGC14_2054870</name>
</gene>
<reference evidence="2" key="1">
    <citation type="journal article" date="2015" name="Nature">
        <title>Complex archaea that bridge the gap between prokaryotes and eukaryotes.</title>
        <authorList>
            <person name="Spang A."/>
            <person name="Saw J.H."/>
            <person name="Jorgensen S.L."/>
            <person name="Zaremba-Niedzwiedzka K."/>
            <person name="Martijn J."/>
            <person name="Lind A.E."/>
            <person name="van Eijk R."/>
            <person name="Schleper C."/>
            <person name="Guy L."/>
            <person name="Ettema T.J."/>
        </authorList>
    </citation>
    <scope>NUCLEOTIDE SEQUENCE</scope>
</reference>
<proteinExistence type="predicted"/>
<feature type="domain" description="HNH nuclease" evidence="1">
    <location>
        <begin position="67"/>
        <end position="99"/>
    </location>
</feature>
<dbReference type="AlphaFoldDB" id="A0A0F9EMV9"/>
<sequence length="144" mass="16259">MPGKWSIKSCGLAHAVCSRCNPEFAAHVSKSSRGSRNGSWNPTGLAVVRGRAFVRIVYGWVLRAQAVWVQHNGTIPDGRIIHHRNEDHIDDRIENLRCMIVGAHRSLHNRTQKISGATRRKMSRSQSLREFTRDEQGRFTCGTV</sequence>
<evidence type="ECO:0000259" key="1">
    <source>
        <dbReference type="Pfam" id="PF13392"/>
    </source>
</evidence>
<dbReference type="SUPFAM" id="SSF54060">
    <property type="entry name" value="His-Me finger endonucleases"/>
    <property type="match status" value="1"/>
</dbReference>
<dbReference type="InterPro" id="IPR044925">
    <property type="entry name" value="His-Me_finger_sf"/>
</dbReference>
<dbReference type="Pfam" id="PF13392">
    <property type="entry name" value="HNH_3"/>
    <property type="match status" value="1"/>
</dbReference>
<comment type="caution">
    <text evidence="2">The sequence shown here is derived from an EMBL/GenBank/DDBJ whole genome shotgun (WGS) entry which is preliminary data.</text>
</comment>